<evidence type="ECO:0000256" key="1">
    <source>
        <dbReference type="ARBA" id="ARBA00023172"/>
    </source>
</evidence>
<dbReference type="GO" id="GO:0006310">
    <property type="term" value="P:DNA recombination"/>
    <property type="evidence" value="ECO:0007669"/>
    <property type="project" value="UniProtKB-KW"/>
</dbReference>
<dbReference type="InterPro" id="IPR002104">
    <property type="entry name" value="Integrase_catalytic"/>
</dbReference>
<evidence type="ECO:0000259" key="2">
    <source>
        <dbReference type="PROSITE" id="PS51898"/>
    </source>
</evidence>
<dbReference type="PROSITE" id="PS51898">
    <property type="entry name" value="TYR_RECOMBINASE"/>
    <property type="match status" value="1"/>
</dbReference>
<dbReference type="AlphaFoldDB" id="A0A1H2SQ92"/>
<dbReference type="EMBL" id="FNNH01000008">
    <property type="protein sequence ID" value="SDW33748.1"/>
    <property type="molecule type" value="Genomic_DNA"/>
</dbReference>
<accession>A0A1H2SQ92</accession>
<evidence type="ECO:0000313" key="4">
    <source>
        <dbReference type="Proteomes" id="UP000183454"/>
    </source>
</evidence>
<name>A0A1H2SQ92_9PROT</name>
<dbReference type="Gene3D" id="1.10.443.10">
    <property type="entry name" value="Intergrase catalytic core"/>
    <property type="match status" value="1"/>
</dbReference>
<protein>
    <submittedName>
        <fullName evidence="3">Phage integrase family protein</fullName>
    </submittedName>
</protein>
<dbReference type="InterPro" id="IPR011010">
    <property type="entry name" value="DNA_brk_join_enz"/>
</dbReference>
<dbReference type="InterPro" id="IPR013762">
    <property type="entry name" value="Integrase-like_cat_sf"/>
</dbReference>
<keyword evidence="1" id="KW-0233">DNA recombination</keyword>
<evidence type="ECO:0000313" key="3">
    <source>
        <dbReference type="EMBL" id="SDW33748.1"/>
    </source>
</evidence>
<feature type="domain" description="Tyr recombinase" evidence="2">
    <location>
        <begin position="39"/>
        <end position="92"/>
    </location>
</feature>
<dbReference type="GO" id="GO:0015074">
    <property type="term" value="P:DNA integration"/>
    <property type="evidence" value="ECO:0007669"/>
    <property type="project" value="InterPro"/>
</dbReference>
<gene>
    <name evidence="3" type="ORF">SAMN05421882_100810</name>
</gene>
<dbReference type="GO" id="GO:0003677">
    <property type="term" value="F:DNA binding"/>
    <property type="evidence" value="ECO:0007669"/>
    <property type="project" value="InterPro"/>
</dbReference>
<organism evidence="3 4">
    <name type="scientific">Nitrosomonas communis</name>
    <dbReference type="NCBI Taxonomy" id="44574"/>
    <lineage>
        <taxon>Bacteria</taxon>
        <taxon>Pseudomonadati</taxon>
        <taxon>Pseudomonadota</taxon>
        <taxon>Betaproteobacteria</taxon>
        <taxon>Nitrosomonadales</taxon>
        <taxon>Nitrosomonadaceae</taxon>
        <taxon>Nitrosomonas</taxon>
    </lineage>
</organism>
<dbReference type="Pfam" id="PF00589">
    <property type="entry name" value="Phage_integrase"/>
    <property type="match status" value="1"/>
</dbReference>
<dbReference type="SUPFAM" id="SSF56349">
    <property type="entry name" value="DNA breaking-rejoining enzymes"/>
    <property type="match status" value="1"/>
</dbReference>
<dbReference type="Proteomes" id="UP000183454">
    <property type="component" value="Unassembled WGS sequence"/>
</dbReference>
<sequence>MRCHKAACASTKVSDLAMQYHFFCICYNARFRLLPVEVERDRWLTREEADRLIAASPEHLAALIRFALATGCRAREITGLEWNRVDLNRRTA</sequence>
<proteinExistence type="predicted"/>
<reference evidence="3 4" key="1">
    <citation type="submission" date="2016-10" db="EMBL/GenBank/DDBJ databases">
        <authorList>
            <person name="de Groot N.N."/>
        </authorList>
    </citation>
    <scope>NUCLEOTIDE SEQUENCE [LARGE SCALE GENOMIC DNA]</scope>
    <source>
        <strain evidence="3 4">Nm110</strain>
    </source>
</reference>